<protein>
    <submittedName>
        <fullName evidence="5">ABC transporter ATP-binding protein</fullName>
    </submittedName>
</protein>
<gene>
    <name evidence="5" type="ORF">ACFYXI_15450</name>
</gene>
<dbReference type="InterPro" id="IPR027417">
    <property type="entry name" value="P-loop_NTPase"/>
</dbReference>
<evidence type="ECO:0000256" key="3">
    <source>
        <dbReference type="ARBA" id="ARBA00022840"/>
    </source>
</evidence>
<dbReference type="InterPro" id="IPR015854">
    <property type="entry name" value="ABC_transpr_LolD-like"/>
</dbReference>
<evidence type="ECO:0000256" key="1">
    <source>
        <dbReference type="ARBA" id="ARBA00022448"/>
    </source>
</evidence>
<evidence type="ECO:0000313" key="6">
    <source>
        <dbReference type="Proteomes" id="UP001602013"/>
    </source>
</evidence>
<dbReference type="CDD" id="cd03255">
    <property type="entry name" value="ABC_MJ0796_LolCDE_FtsE"/>
    <property type="match status" value="1"/>
</dbReference>
<dbReference type="PANTHER" id="PTHR24220:SF685">
    <property type="entry name" value="ABC TRANSPORTER RELATED"/>
    <property type="match status" value="1"/>
</dbReference>
<dbReference type="Gene3D" id="3.40.50.300">
    <property type="entry name" value="P-loop containing nucleotide triphosphate hydrolases"/>
    <property type="match status" value="1"/>
</dbReference>
<keyword evidence="1" id="KW-0813">Transport</keyword>
<keyword evidence="6" id="KW-1185">Reference proteome</keyword>
<dbReference type="InterPro" id="IPR003439">
    <property type="entry name" value="ABC_transporter-like_ATP-bd"/>
</dbReference>
<dbReference type="PROSITE" id="PS50893">
    <property type="entry name" value="ABC_TRANSPORTER_2"/>
    <property type="match status" value="1"/>
</dbReference>
<evidence type="ECO:0000259" key="4">
    <source>
        <dbReference type="PROSITE" id="PS50893"/>
    </source>
</evidence>
<dbReference type="SMART" id="SM00382">
    <property type="entry name" value="AAA"/>
    <property type="match status" value="1"/>
</dbReference>
<dbReference type="PANTHER" id="PTHR24220">
    <property type="entry name" value="IMPORT ATP-BINDING PROTEIN"/>
    <property type="match status" value="1"/>
</dbReference>
<dbReference type="InterPro" id="IPR003593">
    <property type="entry name" value="AAA+_ATPase"/>
</dbReference>
<dbReference type="InterPro" id="IPR017911">
    <property type="entry name" value="MacB-like_ATP-bd"/>
</dbReference>
<reference evidence="5 6" key="1">
    <citation type="submission" date="2024-10" db="EMBL/GenBank/DDBJ databases">
        <title>The Natural Products Discovery Center: Release of the First 8490 Sequenced Strains for Exploring Actinobacteria Biosynthetic Diversity.</title>
        <authorList>
            <person name="Kalkreuter E."/>
            <person name="Kautsar S.A."/>
            <person name="Yang D."/>
            <person name="Bader C.D."/>
            <person name="Teijaro C.N."/>
            <person name="Fluegel L."/>
            <person name="Davis C.M."/>
            <person name="Simpson J.R."/>
            <person name="Lauterbach L."/>
            <person name="Steele A.D."/>
            <person name="Gui C."/>
            <person name="Meng S."/>
            <person name="Li G."/>
            <person name="Viehrig K."/>
            <person name="Ye F."/>
            <person name="Su P."/>
            <person name="Kiefer A.F."/>
            <person name="Nichols A."/>
            <person name="Cepeda A.J."/>
            <person name="Yan W."/>
            <person name="Fan B."/>
            <person name="Jiang Y."/>
            <person name="Adhikari A."/>
            <person name="Zheng C.-J."/>
            <person name="Schuster L."/>
            <person name="Cowan T.M."/>
            <person name="Smanski M.J."/>
            <person name="Chevrette M.G."/>
            <person name="De Carvalho L.P.S."/>
            <person name="Shen B."/>
        </authorList>
    </citation>
    <scope>NUCLEOTIDE SEQUENCE [LARGE SCALE GENOMIC DNA]</scope>
    <source>
        <strain evidence="5 6">NPDC002173</strain>
    </source>
</reference>
<sequence length="232" mass="24461">MEELHKTYGKVAALAGVTLEIADGEFVAMMGPSGSGKSTLLHCAAGLDTPTSGRVLLGGVEVTALDEPGLAALRRERLGFVFQAYNLLQALDVADNITLPLRLAERPVDEAKLMAIAARVGLGSRLGHRPAELSGGQQQRVALARALITDPEVVFADEPTGALDTRTARGVLTLLRELVDEAGQTLVMVTHDPVAASYAHRVIFLADGHLAGEALRPTPEQVAERMTQLGAS</sequence>
<keyword evidence="2" id="KW-0547">Nucleotide-binding</keyword>
<organism evidence="5 6">
    <name type="scientific">Microtetraspora malaysiensis</name>
    <dbReference type="NCBI Taxonomy" id="161358"/>
    <lineage>
        <taxon>Bacteria</taxon>
        <taxon>Bacillati</taxon>
        <taxon>Actinomycetota</taxon>
        <taxon>Actinomycetes</taxon>
        <taxon>Streptosporangiales</taxon>
        <taxon>Streptosporangiaceae</taxon>
        <taxon>Microtetraspora</taxon>
    </lineage>
</organism>
<dbReference type="PROSITE" id="PS00211">
    <property type="entry name" value="ABC_TRANSPORTER_1"/>
    <property type="match status" value="1"/>
</dbReference>
<comment type="caution">
    <text evidence="5">The sequence shown here is derived from an EMBL/GenBank/DDBJ whole genome shotgun (WGS) entry which is preliminary data.</text>
</comment>
<keyword evidence="3 5" id="KW-0067">ATP-binding</keyword>
<name>A0ABW6SQ13_9ACTN</name>
<dbReference type="GO" id="GO:0005524">
    <property type="term" value="F:ATP binding"/>
    <property type="evidence" value="ECO:0007669"/>
    <property type="project" value="UniProtKB-KW"/>
</dbReference>
<dbReference type="SUPFAM" id="SSF52540">
    <property type="entry name" value="P-loop containing nucleoside triphosphate hydrolases"/>
    <property type="match status" value="1"/>
</dbReference>
<accession>A0ABW6SQ13</accession>
<dbReference type="InterPro" id="IPR017871">
    <property type="entry name" value="ABC_transporter-like_CS"/>
</dbReference>
<proteinExistence type="predicted"/>
<dbReference type="RefSeq" id="WP_387411774.1">
    <property type="nucleotide sequence ID" value="NZ_JBIASD010000009.1"/>
</dbReference>
<evidence type="ECO:0000256" key="2">
    <source>
        <dbReference type="ARBA" id="ARBA00022741"/>
    </source>
</evidence>
<dbReference type="EMBL" id="JBIASD010000009">
    <property type="protein sequence ID" value="MFF3666993.1"/>
    <property type="molecule type" value="Genomic_DNA"/>
</dbReference>
<dbReference type="Proteomes" id="UP001602013">
    <property type="component" value="Unassembled WGS sequence"/>
</dbReference>
<feature type="domain" description="ABC transporter" evidence="4">
    <location>
        <begin position="1"/>
        <end position="232"/>
    </location>
</feature>
<evidence type="ECO:0000313" key="5">
    <source>
        <dbReference type="EMBL" id="MFF3666993.1"/>
    </source>
</evidence>
<dbReference type="Pfam" id="PF00005">
    <property type="entry name" value="ABC_tran"/>
    <property type="match status" value="1"/>
</dbReference>